<protein>
    <submittedName>
        <fullName evidence="1">Uncharacterized protein</fullName>
    </submittedName>
</protein>
<dbReference type="Proteomes" id="UP001437256">
    <property type="component" value="Unassembled WGS sequence"/>
</dbReference>
<accession>A0ABR2ZMF7</accession>
<reference evidence="1 2" key="1">
    <citation type="submission" date="2024-05" db="EMBL/GenBank/DDBJ databases">
        <title>A draft genome resource for the thread blight pathogen Marasmius tenuissimus strain MS-2.</title>
        <authorList>
            <person name="Yulfo-Soto G.E."/>
            <person name="Baruah I.K."/>
            <person name="Amoako-Attah I."/>
            <person name="Bukari Y."/>
            <person name="Meinhardt L.W."/>
            <person name="Bailey B.A."/>
            <person name="Cohen S.P."/>
        </authorList>
    </citation>
    <scope>NUCLEOTIDE SEQUENCE [LARGE SCALE GENOMIC DNA]</scope>
    <source>
        <strain evidence="1 2">MS-2</strain>
    </source>
</reference>
<evidence type="ECO:0000313" key="2">
    <source>
        <dbReference type="Proteomes" id="UP001437256"/>
    </source>
</evidence>
<keyword evidence="2" id="KW-1185">Reference proteome</keyword>
<evidence type="ECO:0000313" key="1">
    <source>
        <dbReference type="EMBL" id="KAL0062206.1"/>
    </source>
</evidence>
<comment type="caution">
    <text evidence="1">The sequence shown here is derived from an EMBL/GenBank/DDBJ whole genome shotgun (WGS) entry which is preliminary data.</text>
</comment>
<dbReference type="EMBL" id="JBBXMP010000112">
    <property type="protein sequence ID" value="KAL0062206.1"/>
    <property type="molecule type" value="Genomic_DNA"/>
</dbReference>
<gene>
    <name evidence="1" type="ORF">AAF712_010967</name>
</gene>
<sequence length="172" mass="18815">MSTLHKPLRSRSPVSNSLAPTMKFPTLLTVFAIAATTVFGQDGVHGFGIISPGEGTSISAGTPLNVTFNPGRYFKEHTRYIDVFIILNHLEAKSGKDGYQLVTGMTPNTQIYQGSLETDAYQVDIDMNSVRNLNFTGEKTVLIKESYTPYQVSTFVLLQDSDGCSLESRLLG</sequence>
<name>A0ABR2ZMF7_9AGAR</name>
<organism evidence="1 2">
    <name type="scientific">Marasmius tenuissimus</name>
    <dbReference type="NCBI Taxonomy" id="585030"/>
    <lineage>
        <taxon>Eukaryota</taxon>
        <taxon>Fungi</taxon>
        <taxon>Dikarya</taxon>
        <taxon>Basidiomycota</taxon>
        <taxon>Agaricomycotina</taxon>
        <taxon>Agaricomycetes</taxon>
        <taxon>Agaricomycetidae</taxon>
        <taxon>Agaricales</taxon>
        <taxon>Marasmiineae</taxon>
        <taxon>Marasmiaceae</taxon>
        <taxon>Marasmius</taxon>
    </lineage>
</organism>
<proteinExistence type="predicted"/>